<dbReference type="PROSITE" id="PS51729">
    <property type="entry name" value="GNAT_YJDJ"/>
    <property type="match status" value="1"/>
</dbReference>
<dbReference type="PROSITE" id="PS51186">
    <property type="entry name" value="GNAT"/>
    <property type="match status" value="1"/>
</dbReference>
<dbReference type="GO" id="GO:0016747">
    <property type="term" value="F:acyltransferase activity, transferring groups other than amino-acyl groups"/>
    <property type="evidence" value="ECO:0007669"/>
    <property type="project" value="InterPro"/>
</dbReference>
<dbReference type="PANTHER" id="PTHR31435:SF9">
    <property type="entry name" value="PROTEIN NATD1"/>
    <property type="match status" value="1"/>
</dbReference>
<dbReference type="InterPro" id="IPR031165">
    <property type="entry name" value="GNAT_YJDJ"/>
</dbReference>
<dbReference type="PATRIC" id="fig|1300344.3.peg.2203"/>
<dbReference type="InterPro" id="IPR016181">
    <property type="entry name" value="Acyl_CoA_acyltransferase"/>
</dbReference>
<dbReference type="KEGG" id="ido:I598_2193"/>
<dbReference type="SUPFAM" id="SSF55729">
    <property type="entry name" value="Acyl-CoA N-acyltransferases (Nat)"/>
    <property type="match status" value="1"/>
</dbReference>
<dbReference type="InterPro" id="IPR045057">
    <property type="entry name" value="Gcn5-rel_NAT"/>
</dbReference>
<evidence type="ECO:0000313" key="4">
    <source>
        <dbReference type="Proteomes" id="UP000076794"/>
    </source>
</evidence>
<protein>
    <submittedName>
        <fullName evidence="3">Uncharacterized protein</fullName>
    </submittedName>
</protein>
<dbReference type="Pfam" id="PF14542">
    <property type="entry name" value="Acetyltransf_CG"/>
    <property type="match status" value="1"/>
</dbReference>
<dbReference type="PANTHER" id="PTHR31435">
    <property type="entry name" value="PROTEIN NATD1"/>
    <property type="match status" value="1"/>
</dbReference>
<dbReference type="InterPro" id="IPR000182">
    <property type="entry name" value="GNAT_dom"/>
</dbReference>
<dbReference type="AlphaFoldDB" id="A0A161IIJ4"/>
<reference evidence="3 4" key="1">
    <citation type="submission" date="2016-01" db="EMBL/GenBank/DDBJ databases">
        <title>Complete genome sequence of a soil Actinobacterium, Isoptericola dokdonensis DS-3.</title>
        <authorList>
            <person name="Kwon S.-K."/>
            <person name="Kim J.F."/>
        </authorList>
    </citation>
    <scope>NUCLEOTIDE SEQUENCE [LARGE SCALE GENOMIC DNA]</scope>
    <source>
        <strain evidence="3 4">DS-3</strain>
    </source>
</reference>
<feature type="domain" description="N-acetyltransferase" evidence="2">
    <location>
        <begin position="10"/>
        <end position="100"/>
    </location>
</feature>
<keyword evidence="4" id="KW-1185">Reference proteome</keyword>
<evidence type="ECO:0000313" key="3">
    <source>
        <dbReference type="EMBL" id="ANC31734.1"/>
    </source>
</evidence>
<dbReference type="CDD" id="cd04301">
    <property type="entry name" value="NAT_SF"/>
    <property type="match status" value="1"/>
</dbReference>
<proteinExistence type="predicted"/>
<gene>
    <name evidence="3" type="ORF">I598_2193</name>
</gene>
<accession>A0A161IIJ4</accession>
<dbReference type="EMBL" id="CP014209">
    <property type="protein sequence ID" value="ANC31734.1"/>
    <property type="molecule type" value="Genomic_DNA"/>
</dbReference>
<evidence type="ECO:0000259" key="1">
    <source>
        <dbReference type="PROSITE" id="PS51186"/>
    </source>
</evidence>
<sequence length="110" mass="12387">MTTTVDIDVRHDADHQRYEASVVVDGEARVVGVLRYECTDQVVTIPSTVVVPEFRGHGVAAALVAHVLDDARSADLRVRPDCWYVARWFDRHPESQDVLWSEDDHQGTMA</sequence>
<dbReference type="RefSeq" id="WP_198155683.1">
    <property type="nucleotide sequence ID" value="NZ_CP014209.1"/>
</dbReference>
<dbReference type="Gene3D" id="3.40.630.30">
    <property type="match status" value="1"/>
</dbReference>
<name>A0A161IIJ4_9MICO</name>
<dbReference type="Proteomes" id="UP000076794">
    <property type="component" value="Chromosome"/>
</dbReference>
<feature type="domain" description="N-acetyltransferase" evidence="1">
    <location>
        <begin position="1"/>
        <end position="110"/>
    </location>
</feature>
<evidence type="ECO:0000259" key="2">
    <source>
        <dbReference type="PROSITE" id="PS51729"/>
    </source>
</evidence>
<organism evidence="3 4">
    <name type="scientific">Isoptericola dokdonensis DS-3</name>
    <dbReference type="NCBI Taxonomy" id="1300344"/>
    <lineage>
        <taxon>Bacteria</taxon>
        <taxon>Bacillati</taxon>
        <taxon>Actinomycetota</taxon>
        <taxon>Actinomycetes</taxon>
        <taxon>Micrococcales</taxon>
        <taxon>Promicromonosporaceae</taxon>
        <taxon>Isoptericola</taxon>
    </lineage>
</organism>
<dbReference type="STRING" id="1300344.I598_2193"/>